<dbReference type="GO" id="GO:0006355">
    <property type="term" value="P:regulation of DNA-templated transcription"/>
    <property type="evidence" value="ECO:0007669"/>
    <property type="project" value="InterPro"/>
</dbReference>
<dbReference type="eggNOG" id="COG4226">
    <property type="taxonomic scope" value="Bacteria"/>
</dbReference>
<dbReference type="EMBL" id="CPZJ01000017">
    <property type="protein sequence ID" value="CNG33516.1"/>
    <property type="molecule type" value="Genomic_DNA"/>
</dbReference>
<dbReference type="SUPFAM" id="SSF143100">
    <property type="entry name" value="TTHA1013/TTHA0281-like"/>
    <property type="match status" value="1"/>
</dbReference>
<dbReference type="InterPro" id="IPR010985">
    <property type="entry name" value="Ribbon_hlx_hlx"/>
</dbReference>
<sequence length="108" mass="12091">MVSIEHYTYRITWSAEDDEFVGLCAEFPSLSWLAKERVEALAGITALVADILRDIQANGETPPQPLAEKHYSGKLVLRLPPEQHRRLAINASEEGVSLNRYLCARLAV</sequence>
<organism evidence="1 2">
    <name type="scientific">Yersinia intermedia</name>
    <dbReference type="NCBI Taxonomy" id="631"/>
    <lineage>
        <taxon>Bacteria</taxon>
        <taxon>Pseudomonadati</taxon>
        <taxon>Pseudomonadota</taxon>
        <taxon>Gammaproteobacteria</taxon>
        <taxon>Enterobacterales</taxon>
        <taxon>Yersiniaceae</taxon>
        <taxon>Yersinia</taxon>
    </lineage>
</organism>
<gene>
    <name evidence="1" type="ORF">ERS008530_03515</name>
</gene>
<dbReference type="OrthoDB" id="5297106at2"/>
<dbReference type="InterPro" id="IPR008651">
    <property type="entry name" value="Uncharacterised_HicB"/>
</dbReference>
<reference evidence="1 2" key="1">
    <citation type="submission" date="2015-03" db="EMBL/GenBank/DDBJ databases">
        <authorList>
            <person name="Murphy D."/>
        </authorList>
    </citation>
    <scope>NUCLEOTIDE SEQUENCE [LARGE SCALE GENOMIC DNA]</scope>
    <source>
        <strain evidence="1 2">BR165/97</strain>
    </source>
</reference>
<accession>A0A0T9MQ08</accession>
<evidence type="ECO:0000313" key="2">
    <source>
        <dbReference type="Proteomes" id="UP000038750"/>
    </source>
</evidence>
<dbReference type="RefSeq" id="WP_050074162.1">
    <property type="nucleotide sequence ID" value="NZ_CPZJ01000017.1"/>
</dbReference>
<dbReference type="AlphaFoldDB" id="A0A0T9MQ08"/>
<protein>
    <submittedName>
        <fullName evidence="1">Uncharacterized protein encoded in hypervariable junctions of pilus gene clusters</fullName>
    </submittedName>
</protein>
<evidence type="ECO:0000313" key="1">
    <source>
        <dbReference type="EMBL" id="CNG33516.1"/>
    </source>
</evidence>
<dbReference type="STRING" id="631.CH53_1924"/>
<name>A0A0T9MQ08_YERIN</name>
<dbReference type="Proteomes" id="UP000038750">
    <property type="component" value="Unassembled WGS sequence"/>
</dbReference>
<dbReference type="InterPro" id="IPR035069">
    <property type="entry name" value="TTHA1013/TTHA0281-like"/>
</dbReference>
<dbReference type="Pfam" id="PF05534">
    <property type="entry name" value="HicB"/>
    <property type="match status" value="1"/>
</dbReference>
<proteinExistence type="predicted"/>
<dbReference type="SUPFAM" id="SSF47598">
    <property type="entry name" value="Ribbon-helix-helix"/>
    <property type="match status" value="1"/>
</dbReference>